<dbReference type="CDD" id="cd01715">
    <property type="entry name" value="ETF_alpha"/>
    <property type="match status" value="1"/>
</dbReference>
<dbReference type="GO" id="GO:0050660">
    <property type="term" value="F:flavin adenine dinucleotide binding"/>
    <property type="evidence" value="ECO:0007669"/>
    <property type="project" value="InterPro"/>
</dbReference>
<dbReference type="InterPro" id="IPR033947">
    <property type="entry name" value="ETF_alpha_N"/>
</dbReference>
<dbReference type="InterPro" id="IPR001308">
    <property type="entry name" value="ETF_a/FixB"/>
</dbReference>
<comment type="cofactor">
    <cofactor evidence="2">
        <name>FAD</name>
        <dbReference type="ChEBI" id="CHEBI:57692"/>
    </cofactor>
    <text evidence="2">Binds 1 FAD per dimer.</text>
</comment>
<dbReference type="AlphaFoldDB" id="A0A0R1QQB6"/>
<dbReference type="Gene3D" id="3.40.50.1220">
    <property type="entry name" value="TPP-binding domain"/>
    <property type="match status" value="1"/>
</dbReference>
<dbReference type="PATRIC" id="fig|1423805.4.peg.396"/>
<dbReference type="PANTHER" id="PTHR43153:SF1">
    <property type="entry name" value="ELECTRON TRANSFER FLAVOPROTEIN SUBUNIT ALPHA, MITOCHONDRIAL"/>
    <property type="match status" value="1"/>
</dbReference>
<dbReference type="EMBL" id="AZFC01000035">
    <property type="protein sequence ID" value="KRL46909.1"/>
    <property type="molecule type" value="Genomic_DNA"/>
</dbReference>
<accession>A0A0R1QQB6</accession>
<dbReference type="SMART" id="SM00893">
    <property type="entry name" value="ETF"/>
    <property type="match status" value="1"/>
</dbReference>
<organism evidence="4 5">
    <name type="scientific">Levilactobacillus spicheri DSM 15429</name>
    <dbReference type="NCBI Taxonomy" id="1423805"/>
    <lineage>
        <taxon>Bacteria</taxon>
        <taxon>Bacillati</taxon>
        <taxon>Bacillota</taxon>
        <taxon>Bacilli</taxon>
        <taxon>Lactobacillales</taxon>
        <taxon>Lactobacillaceae</taxon>
        <taxon>Levilactobacillus</taxon>
    </lineage>
</organism>
<feature type="binding site" evidence="2">
    <location>
        <position position="214"/>
    </location>
    <ligand>
        <name>FAD</name>
        <dbReference type="ChEBI" id="CHEBI:57692"/>
    </ligand>
</feature>
<feature type="domain" description="Electron transfer flavoprotein alpha/beta-subunit N-terminal" evidence="3">
    <location>
        <begin position="6"/>
        <end position="192"/>
    </location>
</feature>
<dbReference type="Proteomes" id="UP000051835">
    <property type="component" value="Unassembled WGS sequence"/>
</dbReference>
<proteinExistence type="inferred from homology"/>
<dbReference type="Gene3D" id="3.40.50.620">
    <property type="entry name" value="HUPs"/>
    <property type="match status" value="1"/>
</dbReference>
<protein>
    <submittedName>
        <fullName evidence="4">Electron transfer flavoprotein subunit alpha</fullName>
    </submittedName>
</protein>
<feature type="binding site" evidence="2">
    <location>
        <position position="291"/>
    </location>
    <ligand>
        <name>FAD</name>
        <dbReference type="ChEBI" id="CHEBI:57692"/>
    </ligand>
</feature>
<dbReference type="PANTHER" id="PTHR43153">
    <property type="entry name" value="ELECTRON TRANSFER FLAVOPROTEIN ALPHA"/>
    <property type="match status" value="1"/>
</dbReference>
<feature type="binding site" evidence="2">
    <location>
        <begin position="253"/>
        <end position="257"/>
    </location>
    <ligand>
        <name>FAD</name>
        <dbReference type="ChEBI" id="CHEBI:57692"/>
    </ligand>
</feature>
<evidence type="ECO:0000256" key="2">
    <source>
        <dbReference type="PIRSR" id="PIRSR000089-1"/>
    </source>
</evidence>
<evidence type="ECO:0000313" key="4">
    <source>
        <dbReference type="EMBL" id="KRL46909.1"/>
    </source>
</evidence>
<sequence>MSKPELWVVAERRLDHIEPTTQQLITKATRLAGDHFHVVTVLLEATTDHLEDELQPYGPDEIRIVRDDRFPTATDAELADALKQLIDAAHPNTVLFGATITGRSIAPRLQAKLQTGLTADCLDLRFDDETLVATKPSYGDNIMCEIICPDRRPQMATVRPNTFVAQPQADATPAITTAHITFHPVARLHVTAATPVVNTATTVGDASRVVALGRGAANEDTIASATQLAEKLGGRIGVSRPLTDQDRFTHDDQIGQSGNTIHPDLILNFGISGAVQYLVGMQDSQTIVSVNSDPNAPIFAASDYGYVGDAQAFMTALLAQFA</sequence>
<keyword evidence="2" id="KW-0285">Flavoprotein</keyword>
<dbReference type="InterPro" id="IPR014731">
    <property type="entry name" value="ETF_asu_C"/>
</dbReference>
<dbReference type="RefSeq" id="WP_056965228.1">
    <property type="nucleotide sequence ID" value="NZ_AZFC01000035.1"/>
</dbReference>
<dbReference type="SUPFAM" id="SSF52402">
    <property type="entry name" value="Adenine nucleotide alpha hydrolases-like"/>
    <property type="match status" value="1"/>
</dbReference>
<reference evidence="4 5" key="1">
    <citation type="journal article" date="2015" name="Genome Announc.">
        <title>Expanding the biotechnology potential of lactobacilli through comparative genomics of 213 strains and associated genera.</title>
        <authorList>
            <person name="Sun Z."/>
            <person name="Harris H.M."/>
            <person name="McCann A."/>
            <person name="Guo C."/>
            <person name="Argimon S."/>
            <person name="Zhang W."/>
            <person name="Yang X."/>
            <person name="Jeffery I.B."/>
            <person name="Cooney J.C."/>
            <person name="Kagawa T.F."/>
            <person name="Liu W."/>
            <person name="Song Y."/>
            <person name="Salvetti E."/>
            <person name="Wrobel A."/>
            <person name="Rasinkangas P."/>
            <person name="Parkhill J."/>
            <person name="Rea M.C."/>
            <person name="O'Sullivan O."/>
            <person name="Ritari J."/>
            <person name="Douillard F.P."/>
            <person name="Paul Ross R."/>
            <person name="Yang R."/>
            <person name="Briner A.E."/>
            <person name="Felis G.E."/>
            <person name="de Vos W.M."/>
            <person name="Barrangou R."/>
            <person name="Klaenhammer T.R."/>
            <person name="Caufield P.W."/>
            <person name="Cui Y."/>
            <person name="Zhang H."/>
            <person name="O'Toole P.W."/>
        </authorList>
    </citation>
    <scope>NUCLEOTIDE SEQUENCE [LARGE SCALE GENOMIC DNA]</scope>
    <source>
        <strain evidence="4 5">DSM 15429</strain>
    </source>
</reference>
<dbReference type="Pfam" id="PF01012">
    <property type="entry name" value="ETF"/>
    <property type="match status" value="1"/>
</dbReference>
<dbReference type="Pfam" id="PF00766">
    <property type="entry name" value="ETF_alpha"/>
    <property type="match status" value="1"/>
</dbReference>
<dbReference type="GO" id="GO:0033539">
    <property type="term" value="P:fatty acid beta-oxidation using acyl-CoA dehydrogenase"/>
    <property type="evidence" value="ECO:0007669"/>
    <property type="project" value="TreeGrafter"/>
</dbReference>
<evidence type="ECO:0000256" key="1">
    <source>
        <dbReference type="ARBA" id="ARBA00005817"/>
    </source>
</evidence>
<dbReference type="GO" id="GO:0009055">
    <property type="term" value="F:electron transfer activity"/>
    <property type="evidence" value="ECO:0007669"/>
    <property type="project" value="InterPro"/>
</dbReference>
<name>A0A0R1QQB6_9LACO</name>
<dbReference type="InterPro" id="IPR014730">
    <property type="entry name" value="ETF_a/b_N"/>
</dbReference>
<comment type="similarity">
    <text evidence="1">Belongs to the ETF alpha-subunit/FixB family.</text>
</comment>
<feature type="binding site" evidence="2">
    <location>
        <begin position="239"/>
        <end position="240"/>
    </location>
    <ligand>
        <name>FAD</name>
        <dbReference type="ChEBI" id="CHEBI:57692"/>
    </ligand>
</feature>
<dbReference type="InterPro" id="IPR014729">
    <property type="entry name" value="Rossmann-like_a/b/a_fold"/>
</dbReference>
<evidence type="ECO:0000313" key="5">
    <source>
        <dbReference type="Proteomes" id="UP000051835"/>
    </source>
</evidence>
<dbReference type="PIRSF" id="PIRSF000089">
    <property type="entry name" value="Electra_flavoP_a"/>
    <property type="match status" value="1"/>
</dbReference>
<keyword evidence="2" id="KW-0274">FAD</keyword>
<evidence type="ECO:0000259" key="3">
    <source>
        <dbReference type="SMART" id="SM00893"/>
    </source>
</evidence>
<gene>
    <name evidence="4" type="ORF">FD37_GL000389</name>
</gene>
<dbReference type="SUPFAM" id="SSF52467">
    <property type="entry name" value="DHS-like NAD/FAD-binding domain"/>
    <property type="match status" value="1"/>
</dbReference>
<dbReference type="InterPro" id="IPR029035">
    <property type="entry name" value="DHS-like_NAD/FAD-binding_dom"/>
</dbReference>
<comment type="caution">
    <text evidence="4">The sequence shown here is derived from an EMBL/GenBank/DDBJ whole genome shotgun (WGS) entry which is preliminary data.</text>
</comment>